<evidence type="ECO:0000313" key="1">
    <source>
        <dbReference type="EMBL" id="NMO94315.1"/>
    </source>
</evidence>
<accession>A0A848M0M3</accession>
<dbReference type="Gene3D" id="3.10.20.30">
    <property type="match status" value="1"/>
</dbReference>
<evidence type="ECO:0000313" key="2">
    <source>
        <dbReference type="Proteomes" id="UP000565468"/>
    </source>
</evidence>
<protein>
    <submittedName>
        <fullName evidence="1">Sulfur carrier protein ThiS</fullName>
    </submittedName>
</protein>
<name>A0A848M0M3_PAELE</name>
<gene>
    <name evidence="1" type="primary">thiS</name>
    <name evidence="1" type="ORF">HII30_00755</name>
</gene>
<dbReference type="Proteomes" id="UP000565468">
    <property type="component" value="Unassembled WGS sequence"/>
</dbReference>
<comment type="caution">
    <text evidence="1">The sequence shown here is derived from an EMBL/GenBank/DDBJ whole genome shotgun (WGS) entry which is preliminary data.</text>
</comment>
<dbReference type="CDD" id="cd00565">
    <property type="entry name" value="Ubl_ThiS"/>
    <property type="match status" value="1"/>
</dbReference>
<dbReference type="Pfam" id="PF02597">
    <property type="entry name" value="ThiS"/>
    <property type="match status" value="1"/>
</dbReference>
<dbReference type="InterPro" id="IPR010035">
    <property type="entry name" value="Thi_S"/>
</dbReference>
<dbReference type="AlphaFoldDB" id="A0A848M0M3"/>
<dbReference type="RefSeq" id="WP_169503016.1">
    <property type="nucleotide sequence ID" value="NZ_JABBPN010000001.1"/>
</dbReference>
<keyword evidence="2" id="KW-1185">Reference proteome</keyword>
<sequence length="65" mass="6758">MELIINGSRREMAAGNIADVIEKLGLTGKPVVVEAGGEVLVAEQWPCVKAVPGMTIEIVHFVGGG</sequence>
<reference evidence="1 2" key="1">
    <citation type="submission" date="2020-04" db="EMBL/GenBank/DDBJ databases">
        <title>Paenibacillus algicola sp. nov., a novel marine bacterium producing alginate lyase.</title>
        <authorList>
            <person name="Huang H."/>
        </authorList>
    </citation>
    <scope>NUCLEOTIDE SEQUENCE [LARGE SCALE GENOMIC DNA]</scope>
    <source>
        <strain evidence="1 2">L7-75</strain>
    </source>
</reference>
<dbReference type="EMBL" id="JABBPN010000001">
    <property type="protein sequence ID" value="NMO94315.1"/>
    <property type="molecule type" value="Genomic_DNA"/>
</dbReference>
<dbReference type="NCBIfam" id="TIGR01683">
    <property type="entry name" value="thiS"/>
    <property type="match status" value="1"/>
</dbReference>
<organism evidence="1 2">
    <name type="scientific">Paenibacillus lemnae</name>
    <dbReference type="NCBI Taxonomy" id="1330551"/>
    <lineage>
        <taxon>Bacteria</taxon>
        <taxon>Bacillati</taxon>
        <taxon>Bacillota</taxon>
        <taxon>Bacilli</taxon>
        <taxon>Bacillales</taxon>
        <taxon>Paenibacillaceae</taxon>
        <taxon>Paenibacillus</taxon>
    </lineage>
</organism>
<dbReference type="InterPro" id="IPR012675">
    <property type="entry name" value="Beta-grasp_dom_sf"/>
</dbReference>
<proteinExistence type="predicted"/>
<dbReference type="SUPFAM" id="SSF54285">
    <property type="entry name" value="MoaD/ThiS"/>
    <property type="match status" value="1"/>
</dbReference>
<dbReference type="InterPro" id="IPR016155">
    <property type="entry name" value="Mopterin_synth/thiamin_S_b"/>
</dbReference>
<dbReference type="InterPro" id="IPR003749">
    <property type="entry name" value="ThiS/MoaD-like"/>
</dbReference>